<dbReference type="EMBL" id="KV748260">
    <property type="protein sequence ID" value="OCK87466.1"/>
    <property type="molecule type" value="Genomic_DNA"/>
</dbReference>
<accession>A0ACC8EM57</accession>
<keyword evidence="2" id="KW-1185">Reference proteome</keyword>
<sequence length="156" mass="17411">MAQITTLGTQQLHAKGSQFRWRLYAYSHLTSPHHASYHHHASPSTSQQHSASFHKIPQSSKGWGCTKIHLILSTLMILVIAIIKNVHPSFHIPHPTQSQLASRKKNSQSKTAEPAKQTLPHSSPLPCMHNTFHPPNPSTQLPEPPPHLTRPPFTTC</sequence>
<evidence type="ECO:0000313" key="2">
    <source>
        <dbReference type="Proteomes" id="UP000250078"/>
    </source>
</evidence>
<evidence type="ECO:0000313" key="1">
    <source>
        <dbReference type="EMBL" id="OCK87466.1"/>
    </source>
</evidence>
<reference evidence="1 2" key="1">
    <citation type="journal article" date="2016" name="Nat. Commun.">
        <title>Ectomycorrhizal ecology is imprinted in the genome of the dominant symbiotic fungus Cenococcum geophilum.</title>
        <authorList>
            <consortium name="DOE Joint Genome Institute"/>
            <person name="Peter M."/>
            <person name="Kohler A."/>
            <person name="Ohm R.A."/>
            <person name="Kuo A."/>
            <person name="Krutzmann J."/>
            <person name="Morin E."/>
            <person name="Arend M."/>
            <person name="Barry K.W."/>
            <person name="Binder M."/>
            <person name="Choi C."/>
            <person name="Clum A."/>
            <person name="Copeland A."/>
            <person name="Grisel N."/>
            <person name="Haridas S."/>
            <person name="Kipfer T."/>
            <person name="LaButti K."/>
            <person name="Lindquist E."/>
            <person name="Lipzen A."/>
            <person name="Maire R."/>
            <person name="Meier B."/>
            <person name="Mihaltcheva S."/>
            <person name="Molinier V."/>
            <person name="Murat C."/>
            <person name="Poggeler S."/>
            <person name="Quandt C.A."/>
            <person name="Sperisen C."/>
            <person name="Tritt A."/>
            <person name="Tisserant E."/>
            <person name="Crous P.W."/>
            <person name="Henrissat B."/>
            <person name="Nehls U."/>
            <person name="Egli S."/>
            <person name="Spatafora J.W."/>
            <person name="Grigoriev I.V."/>
            <person name="Martin F.M."/>
        </authorList>
    </citation>
    <scope>NUCLEOTIDE SEQUENCE [LARGE SCALE GENOMIC DNA]</scope>
    <source>
        <strain evidence="1 2">1.58</strain>
    </source>
</reference>
<gene>
    <name evidence="1" type="ORF">K441DRAFT_353300</name>
</gene>
<proteinExistence type="predicted"/>
<organism evidence="1 2">
    <name type="scientific">Cenococcum geophilum 1.58</name>
    <dbReference type="NCBI Taxonomy" id="794803"/>
    <lineage>
        <taxon>Eukaryota</taxon>
        <taxon>Fungi</taxon>
        <taxon>Dikarya</taxon>
        <taxon>Ascomycota</taxon>
        <taxon>Pezizomycotina</taxon>
        <taxon>Dothideomycetes</taxon>
        <taxon>Pleosporomycetidae</taxon>
        <taxon>Gloniales</taxon>
        <taxon>Gloniaceae</taxon>
        <taxon>Cenococcum</taxon>
    </lineage>
</organism>
<protein>
    <submittedName>
        <fullName evidence="1">Uncharacterized protein</fullName>
    </submittedName>
</protein>
<name>A0ACC8EM57_9PEZI</name>
<dbReference type="Proteomes" id="UP000250078">
    <property type="component" value="Unassembled WGS sequence"/>
</dbReference>